<protein>
    <submittedName>
        <fullName evidence="1">Uncharacterized protein</fullName>
    </submittedName>
</protein>
<evidence type="ECO:0000313" key="1">
    <source>
        <dbReference type="EMBL" id="MCD7464571.1"/>
    </source>
</evidence>
<organism evidence="1 2">
    <name type="scientific">Datura stramonium</name>
    <name type="common">Jimsonweed</name>
    <name type="synonym">Common thornapple</name>
    <dbReference type="NCBI Taxonomy" id="4076"/>
    <lineage>
        <taxon>Eukaryota</taxon>
        <taxon>Viridiplantae</taxon>
        <taxon>Streptophyta</taxon>
        <taxon>Embryophyta</taxon>
        <taxon>Tracheophyta</taxon>
        <taxon>Spermatophyta</taxon>
        <taxon>Magnoliopsida</taxon>
        <taxon>eudicotyledons</taxon>
        <taxon>Gunneridae</taxon>
        <taxon>Pentapetalae</taxon>
        <taxon>asterids</taxon>
        <taxon>lamiids</taxon>
        <taxon>Solanales</taxon>
        <taxon>Solanaceae</taxon>
        <taxon>Solanoideae</taxon>
        <taxon>Datureae</taxon>
        <taxon>Datura</taxon>
    </lineage>
</organism>
<evidence type="ECO:0000313" key="2">
    <source>
        <dbReference type="Proteomes" id="UP000823775"/>
    </source>
</evidence>
<dbReference type="EMBL" id="JACEIK010000976">
    <property type="protein sequence ID" value="MCD7464571.1"/>
    <property type="molecule type" value="Genomic_DNA"/>
</dbReference>
<dbReference type="Proteomes" id="UP000823775">
    <property type="component" value="Unassembled WGS sequence"/>
</dbReference>
<feature type="non-terminal residue" evidence="1">
    <location>
        <position position="86"/>
    </location>
</feature>
<reference evidence="1 2" key="1">
    <citation type="journal article" date="2021" name="BMC Genomics">
        <title>Datura genome reveals duplications of psychoactive alkaloid biosynthetic genes and high mutation rate following tissue culture.</title>
        <authorList>
            <person name="Rajewski A."/>
            <person name="Carter-House D."/>
            <person name="Stajich J."/>
            <person name="Litt A."/>
        </authorList>
    </citation>
    <scope>NUCLEOTIDE SEQUENCE [LARGE SCALE GENOMIC DNA]</scope>
    <source>
        <strain evidence="1">AR-01</strain>
    </source>
</reference>
<accession>A0ABS8T0D3</accession>
<name>A0ABS8T0D3_DATST</name>
<proteinExistence type="predicted"/>
<keyword evidence="2" id="KW-1185">Reference proteome</keyword>
<sequence>MNRGEHSDDLSMIGGILSNGDPRLTLILSQESDNSSCLSIPHFAEGLLIVRTTYKGIAFLRSYEAASAYGAIDCLQSHDASIIHKT</sequence>
<comment type="caution">
    <text evidence="1">The sequence shown here is derived from an EMBL/GenBank/DDBJ whole genome shotgun (WGS) entry which is preliminary data.</text>
</comment>
<gene>
    <name evidence="1" type="ORF">HAX54_053008</name>
</gene>